<keyword evidence="1" id="KW-0812">Transmembrane</keyword>
<name>A0A1Y2F0C2_PROLT</name>
<reference evidence="2 3" key="1">
    <citation type="submission" date="2016-07" db="EMBL/GenBank/DDBJ databases">
        <title>Pervasive Adenine N6-methylation of Active Genes in Fungi.</title>
        <authorList>
            <consortium name="DOE Joint Genome Institute"/>
            <person name="Mondo S.J."/>
            <person name="Dannebaum R.O."/>
            <person name="Kuo R.C."/>
            <person name="Labutti K."/>
            <person name="Haridas S."/>
            <person name="Kuo A."/>
            <person name="Salamov A."/>
            <person name="Ahrendt S.R."/>
            <person name="Lipzen A."/>
            <person name="Sullivan W."/>
            <person name="Andreopoulos W.B."/>
            <person name="Clum A."/>
            <person name="Lindquist E."/>
            <person name="Daum C."/>
            <person name="Ramamoorthy G.K."/>
            <person name="Gryganskyi A."/>
            <person name="Culley D."/>
            <person name="Magnuson J.K."/>
            <person name="James T.Y."/>
            <person name="O'Malley M.A."/>
            <person name="Stajich J.E."/>
            <person name="Spatafora J.W."/>
            <person name="Visel A."/>
            <person name="Grigoriev I.V."/>
        </authorList>
    </citation>
    <scope>NUCLEOTIDE SEQUENCE [LARGE SCALE GENOMIC DNA]</scope>
    <source>
        <strain evidence="2 3">12-1054</strain>
    </source>
</reference>
<proteinExistence type="predicted"/>
<gene>
    <name evidence="2" type="ORF">BCR37DRAFT_389145</name>
</gene>
<keyword evidence="1" id="KW-0472">Membrane</keyword>
<keyword evidence="1" id="KW-1133">Transmembrane helix</keyword>
<protein>
    <submittedName>
        <fullName evidence="2">Uncharacterized protein</fullName>
    </submittedName>
</protein>
<organism evidence="2 3">
    <name type="scientific">Protomyces lactucae-debilis</name>
    <dbReference type="NCBI Taxonomy" id="2754530"/>
    <lineage>
        <taxon>Eukaryota</taxon>
        <taxon>Fungi</taxon>
        <taxon>Dikarya</taxon>
        <taxon>Ascomycota</taxon>
        <taxon>Taphrinomycotina</taxon>
        <taxon>Taphrinomycetes</taxon>
        <taxon>Taphrinales</taxon>
        <taxon>Protomycetaceae</taxon>
        <taxon>Protomyces</taxon>
    </lineage>
</organism>
<sequence>MRRVDAITSLFWISGAMIMLPAVISMEYYMGRQVDSDIDKYVTKENMNFAGSGCQRWQFKFQKTLQLTVEDFLDYDDCETMCRVVFMPYGKFTGVYQSQPVDYREKFSKHSGLPEPTDFQTCTPEENQRIWRGGSLSHAKRQTTHKSITVIKRTEANIRSSSNLEAIYTEFDSPQLPIKSASALVSVVFA</sequence>
<dbReference type="Proteomes" id="UP000193685">
    <property type="component" value="Unassembled WGS sequence"/>
</dbReference>
<accession>A0A1Y2F0C2</accession>
<evidence type="ECO:0000256" key="1">
    <source>
        <dbReference type="SAM" id="Phobius"/>
    </source>
</evidence>
<evidence type="ECO:0000313" key="2">
    <source>
        <dbReference type="EMBL" id="ORY77328.1"/>
    </source>
</evidence>
<dbReference type="EMBL" id="MCFI01000020">
    <property type="protein sequence ID" value="ORY77328.1"/>
    <property type="molecule type" value="Genomic_DNA"/>
</dbReference>
<dbReference type="AlphaFoldDB" id="A0A1Y2F0C2"/>
<dbReference type="GeneID" id="63787300"/>
<comment type="caution">
    <text evidence="2">The sequence shown here is derived from an EMBL/GenBank/DDBJ whole genome shotgun (WGS) entry which is preliminary data.</text>
</comment>
<feature type="transmembrane region" description="Helical" evidence="1">
    <location>
        <begin position="6"/>
        <end position="24"/>
    </location>
</feature>
<keyword evidence="3" id="KW-1185">Reference proteome</keyword>
<dbReference type="RefSeq" id="XP_040722949.1">
    <property type="nucleotide sequence ID" value="XM_040870701.1"/>
</dbReference>
<evidence type="ECO:0000313" key="3">
    <source>
        <dbReference type="Proteomes" id="UP000193685"/>
    </source>
</evidence>